<comment type="caution">
    <text evidence="1">The sequence shown here is derived from an EMBL/GenBank/DDBJ whole genome shotgun (WGS) entry which is preliminary data.</text>
</comment>
<accession>A0ABS4EP55</accession>
<evidence type="ECO:0000313" key="2">
    <source>
        <dbReference type="Proteomes" id="UP000823786"/>
    </source>
</evidence>
<dbReference type="Proteomes" id="UP000823786">
    <property type="component" value="Unassembled WGS sequence"/>
</dbReference>
<sequence length="159" mass="17826">MGADPTLYGDGTFEFGEWVTPFSGSDVLVVEVGYAPDRLLPDAARQVRPLSLFKDGGQYALTIRLCDAYCDIVYRVCFESVAAFRVMDEIGLMQLWHKTRELGSRPARTSFRVRNHLWCEESPMAFFQTDGWVYVIATANDCVEIVSSSIPDIIIETVG</sequence>
<keyword evidence="2" id="KW-1185">Reference proteome</keyword>
<dbReference type="RefSeq" id="WP_209853744.1">
    <property type="nucleotide sequence ID" value="NZ_JAGGJV010000005.1"/>
</dbReference>
<organism evidence="1 2">
    <name type="scientific">Rhizobium herbae</name>
    <dbReference type="NCBI Taxonomy" id="508661"/>
    <lineage>
        <taxon>Bacteria</taxon>
        <taxon>Pseudomonadati</taxon>
        <taxon>Pseudomonadota</taxon>
        <taxon>Alphaproteobacteria</taxon>
        <taxon>Hyphomicrobiales</taxon>
        <taxon>Rhizobiaceae</taxon>
        <taxon>Rhizobium/Agrobacterium group</taxon>
        <taxon>Rhizobium</taxon>
    </lineage>
</organism>
<protein>
    <submittedName>
        <fullName evidence="1">Uncharacterized protein</fullName>
    </submittedName>
</protein>
<reference evidence="1 2" key="1">
    <citation type="submission" date="2021-03" db="EMBL/GenBank/DDBJ databases">
        <title>Genomic Encyclopedia of Type Strains, Phase IV (KMG-IV): sequencing the most valuable type-strain genomes for metagenomic binning, comparative biology and taxonomic classification.</title>
        <authorList>
            <person name="Goeker M."/>
        </authorList>
    </citation>
    <scope>NUCLEOTIDE SEQUENCE [LARGE SCALE GENOMIC DNA]</scope>
    <source>
        <strain evidence="1 2">DSM 26427</strain>
    </source>
</reference>
<proteinExistence type="predicted"/>
<name>A0ABS4EP55_9HYPH</name>
<gene>
    <name evidence="1" type="ORF">J2Z75_003241</name>
</gene>
<dbReference type="EMBL" id="JAGGJV010000005">
    <property type="protein sequence ID" value="MBP1859724.1"/>
    <property type="molecule type" value="Genomic_DNA"/>
</dbReference>
<evidence type="ECO:0000313" key="1">
    <source>
        <dbReference type="EMBL" id="MBP1859724.1"/>
    </source>
</evidence>